<dbReference type="Gene3D" id="1.20.1070.10">
    <property type="entry name" value="Rhodopsin 7-helix transmembrane proteins"/>
    <property type="match status" value="1"/>
</dbReference>
<comment type="subcellular location">
    <subcellularLocation>
        <location evidence="1">Membrane</location>
    </subcellularLocation>
</comment>
<gene>
    <name evidence="7" type="ORF">EDS130_LOCUS1783</name>
    <name evidence="8" type="ORF">XAT740_LOCUS2587</name>
</gene>
<name>A0A813NX84_ADIRI</name>
<protein>
    <recommendedName>
        <fullName evidence="6">G-protein coupled receptors family 1 profile domain-containing protein</fullName>
    </recommendedName>
</protein>
<feature type="transmembrane region" description="Helical" evidence="5">
    <location>
        <begin position="168"/>
        <end position="193"/>
    </location>
</feature>
<feature type="transmembrane region" description="Helical" evidence="5">
    <location>
        <begin position="84"/>
        <end position="105"/>
    </location>
</feature>
<evidence type="ECO:0000256" key="1">
    <source>
        <dbReference type="ARBA" id="ARBA00004370"/>
    </source>
</evidence>
<evidence type="ECO:0000313" key="9">
    <source>
        <dbReference type="Proteomes" id="UP000663828"/>
    </source>
</evidence>
<keyword evidence="9" id="KW-1185">Reference proteome</keyword>
<evidence type="ECO:0000259" key="6">
    <source>
        <dbReference type="PROSITE" id="PS50262"/>
    </source>
</evidence>
<reference evidence="7" key="1">
    <citation type="submission" date="2021-02" db="EMBL/GenBank/DDBJ databases">
        <authorList>
            <person name="Nowell W R."/>
        </authorList>
    </citation>
    <scope>NUCLEOTIDE SEQUENCE</scope>
</reference>
<evidence type="ECO:0000256" key="5">
    <source>
        <dbReference type="SAM" id="Phobius"/>
    </source>
</evidence>
<evidence type="ECO:0000313" key="8">
    <source>
        <dbReference type="EMBL" id="CAF0793130.1"/>
    </source>
</evidence>
<evidence type="ECO:0000256" key="4">
    <source>
        <dbReference type="ARBA" id="ARBA00023136"/>
    </source>
</evidence>
<evidence type="ECO:0000313" key="10">
    <source>
        <dbReference type="Proteomes" id="UP000663852"/>
    </source>
</evidence>
<dbReference type="Proteomes" id="UP000663852">
    <property type="component" value="Unassembled WGS sequence"/>
</dbReference>
<sequence length="308" mass="36198">MLESVQKYFCQFGGSILICIGTISCFVNLLVFCQKNLRKNPCSIYLMAYNCSNLFQTYPILRMISLLTHDNIIPMLYNVDLCRFSVYISLLVDILSPSYLLMAAIERLFITSLDTRFQRFSTRRFTCMCVLVGTLFWALFHGFLLDLTNVAQLTPNYFLCYVDYRPYLAYYCLIIKSILTPVLMIILAMQILYNIRRIHLVTSVHAFLNKRLTREIVREKIHFKDQQLIRILLTQIGIYTLFNVTGSIYIIHKHIIQYKTKPINQLQIELFLQYLTTVYNYIPCCIGCYCNALASQMFRTDTKKILFY</sequence>
<proteinExistence type="predicted"/>
<evidence type="ECO:0000313" key="7">
    <source>
        <dbReference type="EMBL" id="CAF0741859.1"/>
    </source>
</evidence>
<evidence type="ECO:0000256" key="2">
    <source>
        <dbReference type="ARBA" id="ARBA00022692"/>
    </source>
</evidence>
<organism evidence="7 10">
    <name type="scientific">Adineta ricciae</name>
    <name type="common">Rotifer</name>
    <dbReference type="NCBI Taxonomy" id="249248"/>
    <lineage>
        <taxon>Eukaryota</taxon>
        <taxon>Metazoa</taxon>
        <taxon>Spiralia</taxon>
        <taxon>Gnathifera</taxon>
        <taxon>Rotifera</taxon>
        <taxon>Eurotatoria</taxon>
        <taxon>Bdelloidea</taxon>
        <taxon>Adinetida</taxon>
        <taxon>Adinetidae</taxon>
        <taxon>Adineta</taxon>
    </lineage>
</organism>
<dbReference type="GO" id="GO:0016020">
    <property type="term" value="C:membrane"/>
    <property type="evidence" value="ECO:0007669"/>
    <property type="project" value="UniProtKB-SubCell"/>
</dbReference>
<feature type="transmembrane region" description="Helical" evidence="5">
    <location>
        <begin position="125"/>
        <end position="148"/>
    </location>
</feature>
<dbReference type="SUPFAM" id="SSF81321">
    <property type="entry name" value="Family A G protein-coupled receptor-like"/>
    <property type="match status" value="1"/>
</dbReference>
<feature type="transmembrane region" description="Helical" evidence="5">
    <location>
        <begin position="44"/>
        <end position="64"/>
    </location>
</feature>
<dbReference type="InterPro" id="IPR017452">
    <property type="entry name" value="GPCR_Rhodpsn_7TM"/>
</dbReference>
<feature type="transmembrane region" description="Helical" evidence="5">
    <location>
        <begin position="12"/>
        <end position="32"/>
    </location>
</feature>
<evidence type="ECO:0000256" key="3">
    <source>
        <dbReference type="ARBA" id="ARBA00022989"/>
    </source>
</evidence>
<dbReference type="PROSITE" id="PS51257">
    <property type="entry name" value="PROKAR_LIPOPROTEIN"/>
    <property type="match status" value="1"/>
</dbReference>
<dbReference type="AlphaFoldDB" id="A0A813NX84"/>
<keyword evidence="4 5" id="KW-0472">Membrane</keyword>
<dbReference type="PROSITE" id="PS50262">
    <property type="entry name" value="G_PROTEIN_RECEP_F1_2"/>
    <property type="match status" value="1"/>
</dbReference>
<dbReference type="EMBL" id="CAJNOJ010000004">
    <property type="protein sequence ID" value="CAF0741859.1"/>
    <property type="molecule type" value="Genomic_DNA"/>
</dbReference>
<keyword evidence="3 5" id="KW-1133">Transmembrane helix</keyword>
<comment type="caution">
    <text evidence="7">The sequence shown here is derived from an EMBL/GenBank/DDBJ whole genome shotgun (WGS) entry which is preliminary data.</text>
</comment>
<dbReference type="EMBL" id="CAJNOR010000091">
    <property type="protein sequence ID" value="CAF0793130.1"/>
    <property type="molecule type" value="Genomic_DNA"/>
</dbReference>
<accession>A0A813NX84</accession>
<dbReference type="OrthoDB" id="9990906at2759"/>
<feature type="domain" description="G-protein coupled receptors family 1 profile" evidence="6">
    <location>
        <begin position="24"/>
        <end position="284"/>
    </location>
</feature>
<dbReference type="Proteomes" id="UP000663828">
    <property type="component" value="Unassembled WGS sequence"/>
</dbReference>
<feature type="transmembrane region" description="Helical" evidence="5">
    <location>
        <begin position="271"/>
        <end position="294"/>
    </location>
</feature>
<keyword evidence="2 5" id="KW-0812">Transmembrane</keyword>
<feature type="transmembrane region" description="Helical" evidence="5">
    <location>
        <begin position="228"/>
        <end position="251"/>
    </location>
</feature>